<dbReference type="PROSITE" id="PS50097">
    <property type="entry name" value="BTB"/>
    <property type="match status" value="1"/>
</dbReference>
<dbReference type="Pfam" id="PF07534">
    <property type="entry name" value="TLD"/>
    <property type="match status" value="1"/>
</dbReference>
<dbReference type="InterPro" id="IPR006571">
    <property type="entry name" value="TLDc_dom"/>
</dbReference>
<dbReference type="InterPro" id="IPR051481">
    <property type="entry name" value="BTB-POZ/Galectin-3-binding"/>
</dbReference>
<evidence type="ECO:0008006" key="5">
    <source>
        <dbReference type="Google" id="ProtNLM"/>
    </source>
</evidence>
<keyword evidence="4" id="KW-1185">Reference proteome</keyword>
<dbReference type="SMART" id="SM00225">
    <property type="entry name" value="BTB"/>
    <property type="match status" value="1"/>
</dbReference>
<comment type="caution">
    <text evidence="3">The sequence shown here is derived from an EMBL/GenBank/DDBJ whole genome shotgun (WGS) entry which is preliminary data.</text>
</comment>
<evidence type="ECO:0000313" key="4">
    <source>
        <dbReference type="Proteomes" id="UP000018888"/>
    </source>
</evidence>
<sequence>MTSETLINSLLQDLNKLYNEADDYDVIIKAGEGSNSDDFKAHSNILRIRSTYFKAALSSNWTRKEGNVTIFKKPNIKADTFKIILKYIYTGIINLDTSITGIGELLIAADEINLVELINYIQNHIVKLKKEWSEKDIIKLFNILSCRQEVFNTLYVYFRDIISNNPGRFFNESNLFIELENDAFLSLIQNDDFDMEEIEIWNNLLKWAISKNSTISSNTTLWKTEEMEVIKLTIRDFIPHIRFFQISSQNYYYKIRPLSALLPKELDEDIILNFLVPESSQNTKILPRKLSSVNKYSKIIKLDHIYQISHWIDKKQENYSRVPQYEFKLLLNGNRDGFDVKTFKERCYNKGATIVAIKLKGNNVIGGYNPISWNGSGRYLSTNDSFIFSFNQSTLNSSTVILSRVKNKGKAIYDCINNSHSFGEYDLEIFKRKCRNGDYETKININSISFESLPNIIHVHERSSLFNL</sequence>
<dbReference type="VEuPathDB" id="FungiDB:RhiirFUN_016224"/>
<dbReference type="CDD" id="cd18186">
    <property type="entry name" value="BTB_POZ_ZBTB_KLHL-like"/>
    <property type="match status" value="1"/>
</dbReference>
<dbReference type="Gene3D" id="3.30.710.10">
    <property type="entry name" value="Potassium Channel Kv1.1, Chain A"/>
    <property type="match status" value="1"/>
</dbReference>
<name>A0A2P4PYB3_RHIID</name>
<feature type="domain" description="TLDc" evidence="2">
    <location>
        <begin position="298"/>
        <end position="468"/>
    </location>
</feature>
<reference evidence="3 4" key="2">
    <citation type="journal article" date="2018" name="New Phytol.">
        <title>High intraspecific genome diversity in the model arbuscular mycorrhizal symbiont Rhizophagus irregularis.</title>
        <authorList>
            <person name="Chen E.C.H."/>
            <person name="Morin E."/>
            <person name="Beaudet D."/>
            <person name="Noel J."/>
            <person name="Yildirir G."/>
            <person name="Ndikumana S."/>
            <person name="Charron P."/>
            <person name="St-Onge C."/>
            <person name="Giorgi J."/>
            <person name="Kruger M."/>
            <person name="Marton T."/>
            <person name="Ropars J."/>
            <person name="Grigoriev I.V."/>
            <person name="Hainaut M."/>
            <person name="Henrissat B."/>
            <person name="Roux C."/>
            <person name="Martin F."/>
            <person name="Corradi N."/>
        </authorList>
    </citation>
    <scope>NUCLEOTIDE SEQUENCE [LARGE SCALE GENOMIC DNA]</scope>
    <source>
        <strain evidence="3 4">DAOM 197198</strain>
    </source>
</reference>
<dbReference type="PROSITE" id="PS51886">
    <property type="entry name" value="TLDC"/>
    <property type="match status" value="1"/>
</dbReference>
<evidence type="ECO:0000259" key="1">
    <source>
        <dbReference type="PROSITE" id="PS50097"/>
    </source>
</evidence>
<accession>A0A2P4PYB3</accession>
<dbReference type="EMBL" id="AUPC02000122">
    <property type="protein sequence ID" value="POG70356.1"/>
    <property type="molecule type" value="Genomic_DNA"/>
</dbReference>
<dbReference type="PANTHER" id="PTHR24410:SF34">
    <property type="entry name" value="LD40565P"/>
    <property type="match status" value="1"/>
</dbReference>
<dbReference type="InterPro" id="IPR011333">
    <property type="entry name" value="SKP1/BTB/POZ_sf"/>
</dbReference>
<dbReference type="InterPro" id="IPR000210">
    <property type="entry name" value="BTB/POZ_dom"/>
</dbReference>
<gene>
    <name evidence="3" type="ORF">GLOIN_2v1617035</name>
</gene>
<organism evidence="3 4">
    <name type="scientific">Rhizophagus irregularis (strain DAOM 181602 / DAOM 197198 / MUCL 43194)</name>
    <name type="common">Arbuscular mycorrhizal fungus</name>
    <name type="synonym">Glomus intraradices</name>
    <dbReference type="NCBI Taxonomy" id="747089"/>
    <lineage>
        <taxon>Eukaryota</taxon>
        <taxon>Fungi</taxon>
        <taxon>Fungi incertae sedis</taxon>
        <taxon>Mucoromycota</taxon>
        <taxon>Glomeromycotina</taxon>
        <taxon>Glomeromycetes</taxon>
        <taxon>Glomerales</taxon>
        <taxon>Glomeraceae</taxon>
        <taxon>Rhizophagus</taxon>
    </lineage>
</organism>
<proteinExistence type="predicted"/>
<feature type="domain" description="BTB" evidence="1">
    <location>
        <begin position="24"/>
        <end position="97"/>
    </location>
</feature>
<dbReference type="SUPFAM" id="SSF54695">
    <property type="entry name" value="POZ domain"/>
    <property type="match status" value="1"/>
</dbReference>
<protein>
    <recommendedName>
        <fullName evidence="5">Serine-enriched protein</fullName>
    </recommendedName>
</protein>
<dbReference type="Pfam" id="PF00651">
    <property type="entry name" value="BTB"/>
    <property type="match status" value="1"/>
</dbReference>
<evidence type="ECO:0000313" key="3">
    <source>
        <dbReference type="EMBL" id="POG70356.1"/>
    </source>
</evidence>
<evidence type="ECO:0000259" key="2">
    <source>
        <dbReference type="PROSITE" id="PS51886"/>
    </source>
</evidence>
<reference evidence="3 4" key="1">
    <citation type="journal article" date="2013" name="Proc. Natl. Acad. Sci. U.S.A.">
        <title>Genome of an arbuscular mycorrhizal fungus provides insight into the oldest plant symbiosis.</title>
        <authorList>
            <person name="Tisserant E."/>
            <person name="Malbreil M."/>
            <person name="Kuo A."/>
            <person name="Kohler A."/>
            <person name="Symeonidi A."/>
            <person name="Balestrini R."/>
            <person name="Charron P."/>
            <person name="Duensing N."/>
            <person name="Frei Dit Frey N."/>
            <person name="Gianinazzi-Pearson V."/>
            <person name="Gilbert L.B."/>
            <person name="Handa Y."/>
            <person name="Herr J.R."/>
            <person name="Hijri M."/>
            <person name="Koul R."/>
            <person name="Kawaguchi M."/>
            <person name="Krajinski F."/>
            <person name="Lammers P.J."/>
            <person name="Masclaux F.G."/>
            <person name="Murat C."/>
            <person name="Morin E."/>
            <person name="Ndikumana S."/>
            <person name="Pagni M."/>
            <person name="Petitpierre D."/>
            <person name="Requena N."/>
            <person name="Rosikiewicz P."/>
            <person name="Riley R."/>
            <person name="Saito K."/>
            <person name="San Clemente H."/>
            <person name="Shapiro H."/>
            <person name="van Tuinen D."/>
            <person name="Becard G."/>
            <person name="Bonfante P."/>
            <person name="Paszkowski U."/>
            <person name="Shachar-Hill Y.Y."/>
            <person name="Tuskan G.A."/>
            <person name="Young P.W."/>
            <person name="Sanders I.R."/>
            <person name="Henrissat B."/>
            <person name="Rensing S.A."/>
            <person name="Grigoriev I.V."/>
            <person name="Corradi N."/>
            <person name="Roux C."/>
            <person name="Martin F."/>
        </authorList>
    </citation>
    <scope>NUCLEOTIDE SEQUENCE [LARGE SCALE GENOMIC DNA]</scope>
    <source>
        <strain evidence="3 4">DAOM 197198</strain>
    </source>
</reference>
<dbReference type="AlphaFoldDB" id="A0A2P4PYB3"/>
<dbReference type="Proteomes" id="UP000018888">
    <property type="component" value="Unassembled WGS sequence"/>
</dbReference>
<dbReference type="PANTHER" id="PTHR24410">
    <property type="entry name" value="HL07962P-RELATED"/>
    <property type="match status" value="1"/>
</dbReference>